<proteinExistence type="predicted"/>
<dbReference type="EMBL" id="CP006569">
    <property type="protein sequence ID" value="AHF77914.1"/>
    <property type="molecule type" value="Genomic_DNA"/>
</dbReference>
<dbReference type="HOGENOM" id="CLU_2105749_0_0_6"/>
<name>W0HVW7_9GAMM</name>
<gene>
    <name evidence="2" type="ORF">Sant_2903</name>
</gene>
<protein>
    <submittedName>
        <fullName evidence="2">Phage holin protein</fullName>
    </submittedName>
</protein>
<sequence>MKFLIFIAVVLVAVIALLLIRKYSSLEFVSHARLLFKAWSVWLASAGSAISAWVQSFPDAAMNAWNMLPPDIKSYLPQNYLGMIGAFMVAMAVMSQFVRQKKLLAKKAEMQSGVAS</sequence>
<dbReference type="RefSeq" id="WP_025423062.1">
    <property type="nucleotide sequence ID" value="NZ_CP006569.1"/>
</dbReference>
<feature type="transmembrane region" description="Helical" evidence="1">
    <location>
        <begin position="35"/>
        <end position="55"/>
    </location>
</feature>
<dbReference type="Proteomes" id="UP000019028">
    <property type="component" value="Chromosome"/>
</dbReference>
<keyword evidence="1" id="KW-0472">Membrane</keyword>
<feature type="transmembrane region" description="Helical" evidence="1">
    <location>
        <begin position="6"/>
        <end position="23"/>
    </location>
</feature>
<dbReference type="AlphaFoldDB" id="W0HVW7"/>
<evidence type="ECO:0000313" key="2">
    <source>
        <dbReference type="EMBL" id="AHF77914.1"/>
    </source>
</evidence>
<reference evidence="2 3" key="1">
    <citation type="journal article" date="2014" name="Genome Biol. Evol.">
        <title>Genome degeneration and adaptation in a nascent stage of symbiosis.</title>
        <authorList>
            <person name="Oakeson K.F."/>
            <person name="Gil R."/>
            <person name="Clayton A.L."/>
            <person name="Dunn D.M."/>
            <person name="von Niederhausern A.C."/>
            <person name="Hamil C."/>
            <person name="Aoyagi A."/>
            <person name="Duval B."/>
            <person name="Baca A."/>
            <person name="Silva F.J."/>
            <person name="Vallier A."/>
            <person name="Jackson D.G."/>
            <person name="Latorre A."/>
            <person name="Weiss R.B."/>
            <person name="Heddi A."/>
            <person name="Moya A."/>
            <person name="Dale C."/>
        </authorList>
    </citation>
    <scope>NUCLEOTIDE SEQUENCE [LARGE SCALE GENOMIC DNA]</scope>
    <source>
        <strain evidence="2 3">HS1</strain>
    </source>
</reference>
<evidence type="ECO:0000256" key="1">
    <source>
        <dbReference type="SAM" id="Phobius"/>
    </source>
</evidence>
<dbReference type="InterPro" id="IPR057700">
    <property type="entry name" value="DUF7940"/>
</dbReference>
<organism evidence="2 3">
    <name type="scientific">Sodalis praecaptivus</name>
    <dbReference type="NCBI Taxonomy" id="1239307"/>
    <lineage>
        <taxon>Bacteria</taxon>
        <taxon>Pseudomonadati</taxon>
        <taxon>Pseudomonadota</taxon>
        <taxon>Gammaproteobacteria</taxon>
        <taxon>Enterobacterales</taxon>
        <taxon>Bruguierivoracaceae</taxon>
        <taxon>Sodalis</taxon>
    </lineage>
</organism>
<keyword evidence="3" id="KW-1185">Reference proteome</keyword>
<accession>W0HVW7</accession>
<keyword evidence="1" id="KW-1133">Transmembrane helix</keyword>
<dbReference type="KEGG" id="sod:Sant_2903"/>
<keyword evidence="1" id="KW-0812">Transmembrane</keyword>
<dbReference type="Pfam" id="PF25612">
    <property type="entry name" value="DUF7940"/>
    <property type="match status" value="1"/>
</dbReference>
<dbReference type="OrthoDB" id="6520400at2"/>
<feature type="transmembrane region" description="Helical" evidence="1">
    <location>
        <begin position="75"/>
        <end position="98"/>
    </location>
</feature>
<evidence type="ECO:0000313" key="3">
    <source>
        <dbReference type="Proteomes" id="UP000019028"/>
    </source>
</evidence>
<dbReference type="PATRIC" id="fig|1239307.3.peg.3213"/>